<organism evidence="1">
    <name type="scientific">Phytophthora nicotianae</name>
    <name type="common">Potato buckeye rot agent</name>
    <name type="synonym">Phytophthora parasitica</name>
    <dbReference type="NCBI Taxonomy" id="4792"/>
    <lineage>
        <taxon>Eukaryota</taxon>
        <taxon>Sar</taxon>
        <taxon>Stramenopiles</taxon>
        <taxon>Oomycota</taxon>
        <taxon>Peronosporomycetes</taxon>
        <taxon>Peronosporales</taxon>
        <taxon>Peronosporaceae</taxon>
        <taxon>Phytophthora</taxon>
    </lineage>
</organism>
<dbReference type="EMBL" id="KI682125">
    <property type="protein sequence ID" value="ETL82945.1"/>
    <property type="molecule type" value="Genomic_DNA"/>
</dbReference>
<name>W2KEX3_PHYNI</name>
<dbReference type="OrthoDB" id="101988at2759"/>
<dbReference type="AlphaFoldDB" id="W2KEX3"/>
<protein>
    <submittedName>
        <fullName evidence="1">Uncharacterized protein</fullName>
    </submittedName>
</protein>
<sequence>MSLDIALLLFFFKADHPFNTDTVSNKSKLLEVTPDDVCRWMNLRAFGEENPAEDAKPVNARASTLDYAKKDLSSFMPRCTVPWDPIRNEGNPTRSDLVKAVIKKVKRSEVRREGVQSAARRPVDYEEFIRLLKLSRSKNDKGTLKYLVSAVRALPHCGVLLYNQLHGEYRPDLS</sequence>
<dbReference type="VEuPathDB" id="FungiDB:PPTG_21583"/>
<accession>W2KEX3</accession>
<reference evidence="1" key="1">
    <citation type="submission" date="2013-11" db="EMBL/GenBank/DDBJ databases">
        <title>The Genome Sequence of Phytophthora parasitica CHvinca01.</title>
        <authorList>
            <consortium name="The Broad Institute Genomics Platform"/>
            <person name="Russ C."/>
            <person name="Tyler B."/>
            <person name="Panabieres F."/>
            <person name="Shan W."/>
            <person name="Tripathy S."/>
            <person name="Grunwald N."/>
            <person name="Machado M."/>
            <person name="Johnson C.S."/>
            <person name="Arredondo F."/>
            <person name="Hong C."/>
            <person name="Coffey M."/>
            <person name="Young S.K."/>
            <person name="Zeng Q."/>
            <person name="Gargeya S."/>
            <person name="Fitzgerald M."/>
            <person name="Abouelleil A."/>
            <person name="Alvarado L."/>
            <person name="Chapman S.B."/>
            <person name="Gainer-Dewar J."/>
            <person name="Goldberg J."/>
            <person name="Griggs A."/>
            <person name="Gujja S."/>
            <person name="Hansen M."/>
            <person name="Howarth C."/>
            <person name="Imamovic A."/>
            <person name="Ireland A."/>
            <person name="Larimer J."/>
            <person name="McCowan C."/>
            <person name="Murphy C."/>
            <person name="Pearson M."/>
            <person name="Poon T.W."/>
            <person name="Priest M."/>
            <person name="Roberts A."/>
            <person name="Saif S."/>
            <person name="Shea T."/>
            <person name="Sykes S."/>
            <person name="Wortman J."/>
            <person name="Nusbaum C."/>
            <person name="Birren B."/>
        </authorList>
    </citation>
    <scope>NUCLEOTIDE SEQUENCE [LARGE SCALE GENOMIC DNA]</scope>
    <source>
        <strain evidence="1">CHvinca01</strain>
    </source>
</reference>
<gene>
    <name evidence="1" type="ORF">L917_17006</name>
</gene>
<dbReference type="Proteomes" id="UP000054423">
    <property type="component" value="Unassembled WGS sequence"/>
</dbReference>
<evidence type="ECO:0000313" key="1">
    <source>
        <dbReference type="EMBL" id="ETL82945.1"/>
    </source>
</evidence>
<proteinExistence type="predicted"/>